<dbReference type="RefSeq" id="WP_149522093.1">
    <property type="nucleotide sequence ID" value="NZ_VTOU01000002.1"/>
</dbReference>
<protein>
    <submittedName>
        <fullName evidence="6">TetR/AcrR family transcriptional regulator</fullName>
    </submittedName>
</protein>
<dbReference type="InterPro" id="IPR050109">
    <property type="entry name" value="HTH-type_TetR-like_transc_reg"/>
</dbReference>
<dbReference type="Gene3D" id="1.10.10.60">
    <property type="entry name" value="Homeodomain-like"/>
    <property type="match status" value="1"/>
</dbReference>
<evidence type="ECO:0000256" key="4">
    <source>
        <dbReference type="PROSITE-ProRule" id="PRU00335"/>
    </source>
</evidence>
<dbReference type="SUPFAM" id="SSF46689">
    <property type="entry name" value="Homeodomain-like"/>
    <property type="match status" value="1"/>
</dbReference>
<dbReference type="PANTHER" id="PTHR30055">
    <property type="entry name" value="HTH-TYPE TRANSCRIPTIONAL REGULATOR RUTR"/>
    <property type="match status" value="1"/>
</dbReference>
<comment type="caution">
    <text evidence="6">The sequence shown here is derived from an EMBL/GenBank/DDBJ whole genome shotgun (WGS) entry which is preliminary data.</text>
</comment>
<keyword evidence="2 4" id="KW-0238">DNA-binding</keyword>
<evidence type="ECO:0000256" key="1">
    <source>
        <dbReference type="ARBA" id="ARBA00023015"/>
    </source>
</evidence>
<dbReference type="PANTHER" id="PTHR30055:SF146">
    <property type="entry name" value="HTH-TYPE TRANSCRIPTIONAL DUAL REGULATOR CECR"/>
    <property type="match status" value="1"/>
</dbReference>
<dbReference type="GO" id="GO:0003700">
    <property type="term" value="F:DNA-binding transcription factor activity"/>
    <property type="evidence" value="ECO:0007669"/>
    <property type="project" value="TreeGrafter"/>
</dbReference>
<dbReference type="AlphaFoldDB" id="A0A5D9C9Z5"/>
<dbReference type="Gene3D" id="1.10.357.10">
    <property type="entry name" value="Tetracycline Repressor, domain 2"/>
    <property type="match status" value="1"/>
</dbReference>
<dbReference type="Pfam" id="PF14246">
    <property type="entry name" value="TetR_C_7"/>
    <property type="match status" value="1"/>
</dbReference>
<dbReference type="SUPFAM" id="SSF48498">
    <property type="entry name" value="Tetracyclin repressor-like, C-terminal domain"/>
    <property type="match status" value="1"/>
</dbReference>
<feature type="DNA-binding region" description="H-T-H motif" evidence="4">
    <location>
        <begin position="66"/>
        <end position="85"/>
    </location>
</feature>
<keyword evidence="3" id="KW-0804">Transcription</keyword>
<dbReference type="PRINTS" id="PR00455">
    <property type="entry name" value="HTHTETR"/>
</dbReference>
<evidence type="ECO:0000313" key="6">
    <source>
        <dbReference type="EMBL" id="TZG27880.1"/>
    </source>
</evidence>
<gene>
    <name evidence="6" type="ORF">FYJ91_10055</name>
</gene>
<proteinExistence type="predicted"/>
<dbReference type="InterPro" id="IPR036271">
    <property type="entry name" value="Tet_transcr_reg_TetR-rel_C_sf"/>
</dbReference>
<dbReference type="Pfam" id="PF00440">
    <property type="entry name" value="TetR_N"/>
    <property type="match status" value="1"/>
</dbReference>
<name>A0A5D9C9Z5_9SPHN</name>
<dbReference type="InterPro" id="IPR001647">
    <property type="entry name" value="HTH_TetR"/>
</dbReference>
<dbReference type="GO" id="GO:0000976">
    <property type="term" value="F:transcription cis-regulatory region binding"/>
    <property type="evidence" value="ECO:0007669"/>
    <property type="project" value="TreeGrafter"/>
</dbReference>
<dbReference type="FunFam" id="1.10.10.60:FF:000141">
    <property type="entry name" value="TetR family transcriptional regulator"/>
    <property type="match status" value="1"/>
</dbReference>
<dbReference type="Proteomes" id="UP000322077">
    <property type="component" value="Unassembled WGS sequence"/>
</dbReference>
<keyword evidence="7" id="KW-1185">Reference proteome</keyword>
<evidence type="ECO:0000259" key="5">
    <source>
        <dbReference type="PROSITE" id="PS50977"/>
    </source>
</evidence>
<dbReference type="PROSITE" id="PS50977">
    <property type="entry name" value="HTH_TETR_2"/>
    <property type="match status" value="1"/>
</dbReference>
<organism evidence="6 7">
    <name type="scientific">Sphingomonas montanisoli</name>
    <dbReference type="NCBI Taxonomy" id="2606412"/>
    <lineage>
        <taxon>Bacteria</taxon>
        <taxon>Pseudomonadati</taxon>
        <taxon>Pseudomonadota</taxon>
        <taxon>Alphaproteobacteria</taxon>
        <taxon>Sphingomonadales</taxon>
        <taxon>Sphingomonadaceae</taxon>
        <taxon>Sphingomonas</taxon>
    </lineage>
</organism>
<dbReference type="InterPro" id="IPR009057">
    <property type="entry name" value="Homeodomain-like_sf"/>
</dbReference>
<accession>A0A5D9C9Z5</accession>
<reference evidence="6 7" key="1">
    <citation type="submission" date="2019-08" db="EMBL/GenBank/DDBJ databases">
        <authorList>
            <person name="Wang G."/>
            <person name="Xu Z."/>
        </authorList>
    </citation>
    <scope>NUCLEOTIDE SEQUENCE [LARGE SCALE GENOMIC DNA]</scope>
    <source>
        <strain evidence="6 7">ZX</strain>
    </source>
</reference>
<evidence type="ECO:0000256" key="3">
    <source>
        <dbReference type="ARBA" id="ARBA00023163"/>
    </source>
</evidence>
<dbReference type="InterPro" id="IPR039536">
    <property type="entry name" value="TetR_C_Proteobacteria"/>
</dbReference>
<keyword evidence="1" id="KW-0805">Transcription regulation</keyword>
<evidence type="ECO:0000313" key="7">
    <source>
        <dbReference type="Proteomes" id="UP000322077"/>
    </source>
</evidence>
<feature type="domain" description="HTH tetR-type" evidence="5">
    <location>
        <begin position="43"/>
        <end position="103"/>
    </location>
</feature>
<dbReference type="EMBL" id="VTOU01000002">
    <property type="protein sequence ID" value="TZG27880.1"/>
    <property type="molecule type" value="Genomic_DNA"/>
</dbReference>
<sequence length="241" mass="26571">MSFRYGRDLRYLVDFANDGRMTSTVALARPANRAGRPTKADLERRKARIIEVAEAMFIEQGFAATTLEGIARAAGVATRTLYHHYGDKAALFRVIVQERSRMGTPAEIYALDALGKRHAPRDVLRAATRRLLSICLSPETIAIEQMMIADMKRFPDLPQSVVAPNVAQLQDNLADLLRSMERHGLIGAIDHDAAAKCFIDLIVGMASLHLLVGYAEAMPDAAEIDRKIDLFLAGLDALKRA</sequence>
<evidence type="ECO:0000256" key="2">
    <source>
        <dbReference type="ARBA" id="ARBA00023125"/>
    </source>
</evidence>